<gene>
    <name evidence="7" type="ORF">SAMN04489812_0893</name>
</gene>
<dbReference type="RefSeq" id="WP_091520514.1">
    <property type="nucleotide sequence ID" value="NZ_LT629772.1"/>
</dbReference>
<dbReference type="InterPro" id="IPR036396">
    <property type="entry name" value="Cyt_P450_sf"/>
</dbReference>
<organism evidence="7 8">
    <name type="scientific">Microlunatus soli</name>
    <dbReference type="NCBI Taxonomy" id="630515"/>
    <lineage>
        <taxon>Bacteria</taxon>
        <taxon>Bacillati</taxon>
        <taxon>Actinomycetota</taxon>
        <taxon>Actinomycetes</taxon>
        <taxon>Propionibacteriales</taxon>
        <taxon>Propionibacteriaceae</taxon>
        <taxon>Microlunatus</taxon>
    </lineage>
</organism>
<dbReference type="PANTHER" id="PTHR46696:SF6">
    <property type="entry name" value="P450, PUTATIVE (EUROFUNG)-RELATED"/>
    <property type="match status" value="1"/>
</dbReference>
<evidence type="ECO:0000256" key="6">
    <source>
        <dbReference type="ARBA" id="ARBA00023033"/>
    </source>
</evidence>
<comment type="similarity">
    <text evidence="1">Belongs to the cytochrome P450 family.</text>
</comment>
<dbReference type="AlphaFoldDB" id="A0A1H1PH02"/>
<reference evidence="7 8" key="1">
    <citation type="submission" date="2016-10" db="EMBL/GenBank/DDBJ databases">
        <authorList>
            <person name="de Groot N.N."/>
        </authorList>
    </citation>
    <scope>NUCLEOTIDE SEQUENCE [LARGE SCALE GENOMIC DNA]</scope>
    <source>
        <strain evidence="7 8">DSM 21800</strain>
    </source>
</reference>
<evidence type="ECO:0000256" key="3">
    <source>
        <dbReference type="ARBA" id="ARBA00022723"/>
    </source>
</evidence>
<dbReference type="PANTHER" id="PTHR46696">
    <property type="entry name" value="P450, PUTATIVE (EUROFUNG)-RELATED"/>
    <property type="match status" value="1"/>
</dbReference>
<keyword evidence="8" id="KW-1185">Reference proteome</keyword>
<evidence type="ECO:0000256" key="4">
    <source>
        <dbReference type="ARBA" id="ARBA00023002"/>
    </source>
</evidence>
<evidence type="ECO:0000313" key="7">
    <source>
        <dbReference type="EMBL" id="SDS10357.1"/>
    </source>
</evidence>
<keyword evidence="2" id="KW-0349">Heme</keyword>
<dbReference type="Proteomes" id="UP000199103">
    <property type="component" value="Chromosome I"/>
</dbReference>
<dbReference type="Gene3D" id="1.10.630.10">
    <property type="entry name" value="Cytochrome P450"/>
    <property type="match status" value="1"/>
</dbReference>
<keyword evidence="4" id="KW-0560">Oxidoreductase</keyword>
<evidence type="ECO:0000256" key="2">
    <source>
        <dbReference type="ARBA" id="ARBA00022617"/>
    </source>
</evidence>
<dbReference type="InterPro" id="IPR002397">
    <property type="entry name" value="Cyt_P450_B"/>
</dbReference>
<dbReference type="CDD" id="cd11030">
    <property type="entry name" value="CYP105-like"/>
    <property type="match status" value="1"/>
</dbReference>
<dbReference type="PRINTS" id="PR00385">
    <property type="entry name" value="P450"/>
</dbReference>
<proteinExistence type="inferred from homology"/>
<dbReference type="OrthoDB" id="502624at2"/>
<keyword evidence="5" id="KW-0408">Iron</keyword>
<sequence>MGVRSTIRSWLGRRLLARSGGQLDLSQLAAIPQPFRLPFRRDGVDPIPELAERRASEPVTRLGKLFGLSIWMVSGYDEAKQVLGHRDAYSNNIRPFIGNINDSEANGIGGLGFTDPPDHTRLRKILTPEFTRRRLQRLEPKITHTIDQQLDEVAAKGPVVDLVRDFAFPIPFTVICDLLGLPIEDRETFLELGPARFDVTSGGMGALGAGVESRAFMINAVRQQREHPGDGLIGQIIKDNRADVTDLDLAGLADGVFTGGYETSVSMLSLGALVLLRNPEAMKMLAEDPDSVDEIVEEMLRYLTVVQIGFPRFAREDHLLGGQQIKAGDPVLVSLSGADRDPAIFGAGADSFDPHRRPGQSHFAFGHGFHRCVGAELARMELRAAFAAFAKRFPNISLAVDPAELQFQELSIVYGLKALPVRLNDDQGASS</sequence>
<dbReference type="PRINTS" id="PR00359">
    <property type="entry name" value="BP450"/>
</dbReference>
<name>A0A1H1PH02_9ACTN</name>
<keyword evidence="3" id="KW-0479">Metal-binding</keyword>
<evidence type="ECO:0000256" key="5">
    <source>
        <dbReference type="ARBA" id="ARBA00023004"/>
    </source>
</evidence>
<dbReference type="GO" id="GO:0004497">
    <property type="term" value="F:monooxygenase activity"/>
    <property type="evidence" value="ECO:0007669"/>
    <property type="project" value="UniProtKB-KW"/>
</dbReference>
<accession>A0A1H1PH02</accession>
<dbReference type="InterPro" id="IPR001128">
    <property type="entry name" value="Cyt_P450"/>
</dbReference>
<dbReference type="Pfam" id="PF00067">
    <property type="entry name" value="p450"/>
    <property type="match status" value="1"/>
</dbReference>
<evidence type="ECO:0000256" key="1">
    <source>
        <dbReference type="ARBA" id="ARBA00010617"/>
    </source>
</evidence>
<evidence type="ECO:0000313" key="8">
    <source>
        <dbReference type="Proteomes" id="UP000199103"/>
    </source>
</evidence>
<dbReference type="EMBL" id="LT629772">
    <property type="protein sequence ID" value="SDS10357.1"/>
    <property type="molecule type" value="Genomic_DNA"/>
</dbReference>
<protein>
    <submittedName>
        <fullName evidence="7">Cytochrome P450</fullName>
    </submittedName>
</protein>
<dbReference type="STRING" id="630515.SAMN04489812_0893"/>
<dbReference type="GO" id="GO:0016705">
    <property type="term" value="F:oxidoreductase activity, acting on paired donors, with incorporation or reduction of molecular oxygen"/>
    <property type="evidence" value="ECO:0007669"/>
    <property type="project" value="InterPro"/>
</dbReference>
<keyword evidence="6" id="KW-0503">Monooxygenase</keyword>
<dbReference type="FunFam" id="1.10.630.10:FF:000018">
    <property type="entry name" value="Cytochrome P450 monooxygenase"/>
    <property type="match status" value="1"/>
</dbReference>
<dbReference type="GO" id="GO:0020037">
    <property type="term" value="F:heme binding"/>
    <property type="evidence" value="ECO:0007669"/>
    <property type="project" value="InterPro"/>
</dbReference>
<dbReference type="SUPFAM" id="SSF48264">
    <property type="entry name" value="Cytochrome P450"/>
    <property type="match status" value="1"/>
</dbReference>
<dbReference type="GO" id="GO:0005506">
    <property type="term" value="F:iron ion binding"/>
    <property type="evidence" value="ECO:0007669"/>
    <property type="project" value="InterPro"/>
</dbReference>